<dbReference type="OrthoDB" id="9181666at2"/>
<keyword evidence="4" id="KW-0812">Transmembrane</keyword>
<dbReference type="AlphaFoldDB" id="A0A0D7K906"/>
<evidence type="ECO:0000256" key="2">
    <source>
        <dbReference type="ARBA" id="ARBA00023043"/>
    </source>
</evidence>
<feature type="transmembrane region" description="Helical" evidence="4">
    <location>
        <begin position="152"/>
        <end position="173"/>
    </location>
</feature>
<accession>A0A0D7K906</accession>
<keyword evidence="4" id="KW-0472">Membrane</keyword>
<keyword evidence="4" id="KW-1133">Transmembrane helix</keyword>
<sequence length="843" mass="91521">MAEGRTAVERGVLVVFCAVFAILFTAVGYWAGLRPLASTLQAALSVQSWQPVPAHVLDAQIRKHAGSEGGTTYQVLVRYRYEVAGKSYESQRVGLNPQAGADNVGDWQERWFQTLHQAQQQGRPITVWVNPAQPSEALVDPSIRWRLQIFRLPFALVFTGVGLAAGWMLWRLLSGGDAKAPEDSPPNPLTNSHWGLWAFTLFWCGISFPMAALFWSDARAPWWVKALLCVFVAIGAGMAWAAVHQTRKVWRYRGLVMTALPSRPRAGQPVEVTLVLPPRAAQHPAADQFQLRVAQYRVDEASSGSPERRVQTLEAGTRRLALGDGHLRLVARFSLPDDAPAHGAQRSGERVDWRLELLGAEGGLELAYDLPVQASTAIGARLEVDPYAPSAAWQEEIPIGPVDAGEEGGAASPDASRLPVNVQVREGAGGWSLHFGQTPWRWSAVVAAAALVGDGWIHARLQPGAFVLPQSLWGMLAWLALLGWLLHAATRRWTLSVLDDGLLVARGSWLWSGRVQLPGAASQSLVYKLFFTNGAGDTKRDYYAVHAKNAQGELTRLTPGVHDTGTARAVGQAIAQAWKDRQGRFTPGLQRAVATEHSRPAWGGLLVAALACAWVMDARVLAWNPARHQQAARAPQVERIWAPADAQLIDAQNAGDAQALAQALQQGANPNLLADSGSSMLMLAAHRGQQEHVELLLQAGAQVDFRQTQKDSERGDTALLRAFYGGHLGVAQRLVQAGASLQARNRWDWGPVHMAAQSGCVPCLAWLQGQGQSLVEPAPASRGETPAMLAAAKGRLAALEWLHAQGVDLWSRDAHGKTALDWAQFGKQADAVRWLQERQPVAP</sequence>
<feature type="transmembrane region" description="Helical" evidence="4">
    <location>
        <begin position="222"/>
        <end position="243"/>
    </location>
</feature>
<dbReference type="Gene3D" id="1.25.40.20">
    <property type="entry name" value="Ankyrin repeat-containing domain"/>
    <property type="match status" value="2"/>
</dbReference>
<organism evidence="6 7">
    <name type="scientific">Acidovorax temperans</name>
    <dbReference type="NCBI Taxonomy" id="80878"/>
    <lineage>
        <taxon>Bacteria</taxon>
        <taxon>Pseudomonadati</taxon>
        <taxon>Pseudomonadota</taxon>
        <taxon>Betaproteobacteria</taxon>
        <taxon>Burkholderiales</taxon>
        <taxon>Comamonadaceae</taxon>
        <taxon>Acidovorax</taxon>
    </lineage>
</organism>
<keyword evidence="2 3" id="KW-0040">ANK repeat</keyword>
<dbReference type="SUPFAM" id="SSF48403">
    <property type="entry name" value="Ankyrin repeat"/>
    <property type="match status" value="1"/>
</dbReference>
<evidence type="ECO:0000313" key="7">
    <source>
        <dbReference type="Proteomes" id="UP000032566"/>
    </source>
</evidence>
<dbReference type="InterPro" id="IPR036770">
    <property type="entry name" value="Ankyrin_rpt-contain_sf"/>
</dbReference>
<gene>
    <name evidence="6" type="ORF">RP29_09060</name>
</gene>
<feature type="repeat" description="ANK" evidence="3">
    <location>
        <begin position="714"/>
        <end position="746"/>
    </location>
</feature>
<feature type="repeat" description="ANK" evidence="3">
    <location>
        <begin position="782"/>
        <end position="814"/>
    </location>
</feature>
<comment type="caution">
    <text evidence="6">The sequence shown here is derived from an EMBL/GenBank/DDBJ whole genome shotgun (WGS) entry which is preliminary data.</text>
</comment>
<dbReference type="PROSITE" id="PS50088">
    <property type="entry name" value="ANK_REPEAT"/>
    <property type="match status" value="3"/>
</dbReference>
<keyword evidence="7" id="KW-1185">Reference proteome</keyword>
<keyword evidence="1" id="KW-0677">Repeat</keyword>
<dbReference type="EMBL" id="JXYQ01000024">
    <property type="protein sequence ID" value="KJA10826.1"/>
    <property type="molecule type" value="Genomic_DNA"/>
</dbReference>
<dbReference type="Pfam" id="PF12796">
    <property type="entry name" value="Ank_2"/>
    <property type="match status" value="2"/>
</dbReference>
<feature type="domain" description="DUF3592" evidence="5">
    <location>
        <begin position="52"/>
        <end position="143"/>
    </location>
</feature>
<dbReference type="InterPro" id="IPR002110">
    <property type="entry name" value="Ankyrin_rpt"/>
</dbReference>
<feature type="transmembrane region" description="Helical" evidence="4">
    <location>
        <begin position="194"/>
        <end position="216"/>
    </location>
</feature>
<dbReference type="STRING" id="80878.RP29_09060"/>
<name>A0A0D7K906_9BURK</name>
<dbReference type="Pfam" id="PF12158">
    <property type="entry name" value="DUF3592"/>
    <property type="match status" value="1"/>
</dbReference>
<dbReference type="PANTHER" id="PTHR24201">
    <property type="entry name" value="ANK_REP_REGION DOMAIN-CONTAINING PROTEIN"/>
    <property type="match status" value="1"/>
</dbReference>
<evidence type="ECO:0000313" key="6">
    <source>
        <dbReference type="EMBL" id="KJA10826.1"/>
    </source>
</evidence>
<dbReference type="PANTHER" id="PTHR24201:SF15">
    <property type="entry name" value="ANKYRIN REPEAT DOMAIN-CONTAINING PROTEIN 66"/>
    <property type="match status" value="1"/>
</dbReference>
<dbReference type="InterPro" id="IPR021994">
    <property type="entry name" value="DUF3592"/>
</dbReference>
<dbReference type="RefSeq" id="WP_044397577.1">
    <property type="nucleotide sequence ID" value="NZ_JXYQ01000024.1"/>
</dbReference>
<feature type="transmembrane region" description="Helical" evidence="4">
    <location>
        <begin position="12"/>
        <end position="31"/>
    </location>
</feature>
<dbReference type="PATRIC" id="fig|80878.5.peg.1338"/>
<protein>
    <submittedName>
        <fullName evidence="6">Ankyrin</fullName>
    </submittedName>
</protein>
<dbReference type="Proteomes" id="UP000032566">
    <property type="component" value="Unassembled WGS sequence"/>
</dbReference>
<evidence type="ECO:0000256" key="1">
    <source>
        <dbReference type="ARBA" id="ARBA00022737"/>
    </source>
</evidence>
<feature type="repeat" description="ANK" evidence="3">
    <location>
        <begin position="676"/>
        <end position="708"/>
    </location>
</feature>
<evidence type="ECO:0000256" key="4">
    <source>
        <dbReference type="SAM" id="Phobius"/>
    </source>
</evidence>
<proteinExistence type="predicted"/>
<reference evidence="6 7" key="1">
    <citation type="submission" date="2014-12" db="EMBL/GenBank/DDBJ databases">
        <title>Isolation of bacteria from lake water.</title>
        <authorList>
            <person name="Sheng K.-Y."/>
            <person name="Chin P.-S."/>
            <person name="Chan K.-G."/>
            <person name="Tan G.S."/>
        </authorList>
    </citation>
    <scope>NUCLEOTIDE SEQUENCE [LARGE SCALE GENOMIC DNA]</scope>
    <source>
        <strain evidence="6 7">KY4</strain>
    </source>
</reference>
<evidence type="ECO:0000259" key="5">
    <source>
        <dbReference type="Pfam" id="PF12158"/>
    </source>
</evidence>
<dbReference type="PROSITE" id="PS50297">
    <property type="entry name" value="ANK_REP_REGION"/>
    <property type="match status" value="2"/>
</dbReference>
<dbReference type="InterPro" id="IPR050776">
    <property type="entry name" value="Ank_Repeat/CDKN_Inhibitor"/>
</dbReference>
<evidence type="ECO:0000256" key="3">
    <source>
        <dbReference type="PROSITE-ProRule" id="PRU00023"/>
    </source>
</evidence>
<dbReference type="SMART" id="SM00248">
    <property type="entry name" value="ANK"/>
    <property type="match status" value="4"/>
</dbReference>